<reference evidence="2" key="1">
    <citation type="submission" date="2014-08" db="EMBL/GenBank/DDBJ databases">
        <authorList>
            <person name="Sharma Rahul"/>
            <person name="Thines Marco"/>
        </authorList>
    </citation>
    <scope>NUCLEOTIDE SEQUENCE</scope>
</reference>
<dbReference type="PANTHER" id="PTHR28139">
    <property type="entry name" value="UPF0768 PROTEIN YBL029C-A"/>
    <property type="match status" value="1"/>
</dbReference>
<dbReference type="EMBL" id="LN483167">
    <property type="protein sequence ID" value="CDZ97354.1"/>
    <property type="molecule type" value="Genomic_DNA"/>
</dbReference>
<accession>A0A0F7SJ53</accession>
<name>A0A0F7SJ53_PHARH</name>
<dbReference type="PANTHER" id="PTHR28139:SF1">
    <property type="entry name" value="UPF0768 PROTEIN YBL029C-A"/>
    <property type="match status" value="1"/>
</dbReference>
<feature type="region of interest" description="Disordered" evidence="1">
    <location>
        <begin position="70"/>
        <end position="103"/>
    </location>
</feature>
<sequence length="103" mass="11545">MGAYSVVPPNQEDGDNPPRICAKCNNASVLKCKSRTWFEAFCIPLFPFTNSHIYRCSICGWEVKQNAGFEPPIAGRQPQYQPGYAPNPNHGYPPNQGMQYKAH</sequence>
<evidence type="ECO:0008006" key="3">
    <source>
        <dbReference type="Google" id="ProtNLM"/>
    </source>
</evidence>
<evidence type="ECO:0000313" key="2">
    <source>
        <dbReference type="EMBL" id="CDZ97354.1"/>
    </source>
</evidence>
<evidence type="ECO:0000256" key="1">
    <source>
        <dbReference type="SAM" id="MobiDB-lite"/>
    </source>
</evidence>
<proteinExistence type="predicted"/>
<protein>
    <recommendedName>
        <fullName evidence="3">Zinc-ribbon 15 domain-containing protein</fullName>
    </recommendedName>
</protein>
<dbReference type="AlphaFoldDB" id="A0A0F7SJ53"/>
<organism evidence="2">
    <name type="scientific">Phaffia rhodozyma</name>
    <name type="common">Yeast</name>
    <name type="synonym">Xanthophyllomyces dendrorhous</name>
    <dbReference type="NCBI Taxonomy" id="264483"/>
    <lineage>
        <taxon>Eukaryota</taxon>
        <taxon>Fungi</taxon>
        <taxon>Dikarya</taxon>
        <taxon>Basidiomycota</taxon>
        <taxon>Agaricomycotina</taxon>
        <taxon>Tremellomycetes</taxon>
        <taxon>Cystofilobasidiales</taxon>
        <taxon>Mrakiaceae</taxon>
        <taxon>Phaffia</taxon>
    </lineage>
</organism>